<dbReference type="InterPro" id="IPR015424">
    <property type="entry name" value="PyrdxlP-dep_Trfase"/>
</dbReference>
<accession>A0A507BZJ6</accession>
<dbReference type="GO" id="GO:0030170">
    <property type="term" value="F:pyridoxal phosphate binding"/>
    <property type="evidence" value="ECO:0007669"/>
    <property type="project" value="InterPro"/>
</dbReference>
<dbReference type="Gene3D" id="3.40.640.10">
    <property type="entry name" value="Type I PLP-dependent aspartate aminotransferase-like (Major domain)"/>
    <property type="match status" value="1"/>
</dbReference>
<keyword evidence="3" id="KW-1185">Reference proteome</keyword>
<dbReference type="PANTHER" id="PTHR42858">
    <property type="entry name" value="AMINOTRANSFERASE"/>
    <property type="match status" value="1"/>
</dbReference>
<dbReference type="GeneID" id="42005638"/>
<reference evidence="2 3" key="1">
    <citation type="journal article" date="2019" name="Sci. Rep.">
        <title>Comparative genomics of chytrid fungi reveal insights into the obligate biotrophic and pathogenic lifestyle of Synchytrium endobioticum.</title>
        <authorList>
            <person name="van de Vossenberg B.T.L.H."/>
            <person name="Warris S."/>
            <person name="Nguyen H.D.T."/>
            <person name="van Gent-Pelzer M.P.E."/>
            <person name="Joly D.L."/>
            <person name="van de Geest H.C."/>
            <person name="Bonants P.J.M."/>
            <person name="Smith D.S."/>
            <person name="Levesque C.A."/>
            <person name="van der Lee T.A.J."/>
        </authorList>
    </citation>
    <scope>NUCLEOTIDE SEQUENCE [LARGE SCALE GENOMIC DNA]</scope>
    <source>
        <strain evidence="2 3">JEL517</strain>
    </source>
</reference>
<sequence>MASTAPDQKFMEEDLTLFSTGDPNFISFEFGAPGPALLPVNLVTDATKERFSREKAWTSLQYGPSLGDAEFKDTLSGWLSTQYNETVAPEHLCVTNGASQAFSNLIVFFKGEHTKILLENPTYFLAIRTLADHGISRNELTSVPVDSAGVKVDLLEAALERLESEAKRDGVYPRGNWVDSGNWRKGGEWKGPKRYSYILFMVPIYSNPTGYSLKEERCQKVLDLARKYDVLVICDDVYSMLPLNNNVPPRRLVSYDNIPNSFGNVISNCSFSKLFAPGARLGWIEANDGIIEQHFRSGLMYSGGSPNHLFSGIMNSMISSGAFQSNLAFLKATYSKRLNIMVEYLTEHLPKNVTFQKPQGGFFLWLCLPEGEDSKEILQAVTGTQGYGGRNDDVVDKNVGNYRGRKVPKEKVSFASGNNFSTDLTHGRYLRLTWAFYEEERLLLGCERLCRVLNAALGSANSRM</sequence>
<protein>
    <recommendedName>
        <fullName evidence="1">Aminotransferase class I/classII large domain-containing protein</fullName>
    </recommendedName>
</protein>
<name>A0A507BZJ6_9FUNG</name>
<dbReference type="EMBL" id="QEAO01000029">
    <property type="protein sequence ID" value="TPX32538.1"/>
    <property type="molecule type" value="Genomic_DNA"/>
</dbReference>
<dbReference type="Pfam" id="PF00155">
    <property type="entry name" value="Aminotran_1_2"/>
    <property type="match status" value="1"/>
</dbReference>
<dbReference type="CDD" id="cd00609">
    <property type="entry name" value="AAT_like"/>
    <property type="match status" value="1"/>
</dbReference>
<dbReference type="InterPro" id="IPR015422">
    <property type="entry name" value="PyrdxlP-dep_Trfase_small"/>
</dbReference>
<dbReference type="GO" id="GO:0047536">
    <property type="term" value="F:2-aminoadipate transaminase activity"/>
    <property type="evidence" value="ECO:0007669"/>
    <property type="project" value="TreeGrafter"/>
</dbReference>
<dbReference type="STRING" id="1806994.A0A507BZJ6"/>
<gene>
    <name evidence="2" type="ORF">SmJEL517_g04413</name>
</gene>
<organism evidence="2 3">
    <name type="scientific">Synchytrium microbalum</name>
    <dbReference type="NCBI Taxonomy" id="1806994"/>
    <lineage>
        <taxon>Eukaryota</taxon>
        <taxon>Fungi</taxon>
        <taxon>Fungi incertae sedis</taxon>
        <taxon>Chytridiomycota</taxon>
        <taxon>Chytridiomycota incertae sedis</taxon>
        <taxon>Chytridiomycetes</taxon>
        <taxon>Synchytriales</taxon>
        <taxon>Synchytriaceae</taxon>
        <taxon>Synchytrium</taxon>
    </lineage>
</organism>
<feature type="domain" description="Aminotransferase class I/classII large" evidence="1">
    <location>
        <begin position="43"/>
        <end position="371"/>
    </location>
</feature>
<dbReference type="PANTHER" id="PTHR42858:SF1">
    <property type="entry name" value="LD15494P"/>
    <property type="match status" value="1"/>
</dbReference>
<evidence type="ECO:0000313" key="2">
    <source>
        <dbReference type="EMBL" id="TPX32538.1"/>
    </source>
</evidence>
<dbReference type="Proteomes" id="UP000319731">
    <property type="component" value="Unassembled WGS sequence"/>
</dbReference>
<proteinExistence type="predicted"/>
<dbReference type="Gene3D" id="3.90.1150.10">
    <property type="entry name" value="Aspartate Aminotransferase, domain 1"/>
    <property type="match status" value="1"/>
</dbReference>
<evidence type="ECO:0000313" key="3">
    <source>
        <dbReference type="Proteomes" id="UP000319731"/>
    </source>
</evidence>
<dbReference type="RefSeq" id="XP_031023725.1">
    <property type="nucleotide sequence ID" value="XM_031170341.1"/>
</dbReference>
<dbReference type="AlphaFoldDB" id="A0A507BZJ6"/>
<dbReference type="InterPro" id="IPR015421">
    <property type="entry name" value="PyrdxlP-dep_Trfase_major"/>
</dbReference>
<comment type="caution">
    <text evidence="2">The sequence shown here is derived from an EMBL/GenBank/DDBJ whole genome shotgun (WGS) entry which is preliminary data.</text>
</comment>
<dbReference type="InterPro" id="IPR004839">
    <property type="entry name" value="Aminotransferase_I/II_large"/>
</dbReference>
<evidence type="ECO:0000259" key="1">
    <source>
        <dbReference type="Pfam" id="PF00155"/>
    </source>
</evidence>
<dbReference type="OrthoDB" id="691673at2759"/>
<dbReference type="SUPFAM" id="SSF53383">
    <property type="entry name" value="PLP-dependent transferases"/>
    <property type="match status" value="1"/>
</dbReference>